<dbReference type="STRING" id="303698.A0A1V6TGW0"/>
<dbReference type="SUPFAM" id="SSF53474">
    <property type="entry name" value="alpha/beta-Hydrolases"/>
    <property type="match status" value="1"/>
</dbReference>
<reference evidence="3" key="1">
    <citation type="journal article" date="2017" name="Nat. Microbiol.">
        <title>Global analysis of biosynthetic gene clusters reveals vast potential of secondary metabolite production in Penicillium species.</title>
        <authorList>
            <person name="Nielsen J.C."/>
            <person name="Grijseels S."/>
            <person name="Prigent S."/>
            <person name="Ji B."/>
            <person name="Dainat J."/>
            <person name="Nielsen K.F."/>
            <person name="Frisvad J.C."/>
            <person name="Workman M."/>
            <person name="Nielsen J."/>
        </authorList>
    </citation>
    <scope>NUCLEOTIDE SEQUENCE [LARGE SCALE GENOMIC DNA]</scope>
    <source>
        <strain evidence="3">IBT 24891</strain>
    </source>
</reference>
<dbReference type="PANTHER" id="PTHR33840">
    <property type="match status" value="1"/>
</dbReference>
<evidence type="ECO:0000259" key="1">
    <source>
        <dbReference type="Pfam" id="PF09994"/>
    </source>
</evidence>
<dbReference type="AlphaFoldDB" id="A0A1V6TGW0"/>
<name>A0A1V6TGW0_9EURO</name>
<dbReference type="InterPro" id="IPR029058">
    <property type="entry name" value="AB_hydrolase_fold"/>
</dbReference>
<dbReference type="OrthoDB" id="3057168at2759"/>
<keyword evidence="3" id="KW-1185">Reference proteome</keyword>
<dbReference type="PANTHER" id="PTHR33840:SF1">
    <property type="entry name" value="TLE1 PHOSPHOLIPASE DOMAIN-CONTAINING PROTEIN"/>
    <property type="match status" value="1"/>
</dbReference>
<accession>A0A1V6TGW0</accession>
<feature type="domain" description="T6SS Phospholipase effector Tle1-like catalytic" evidence="1">
    <location>
        <begin position="9"/>
        <end position="314"/>
    </location>
</feature>
<dbReference type="Proteomes" id="UP000191285">
    <property type="component" value="Unassembled WGS sequence"/>
</dbReference>
<protein>
    <recommendedName>
        <fullName evidence="1">T6SS Phospholipase effector Tle1-like catalytic domain-containing protein</fullName>
    </recommendedName>
</protein>
<sequence>MPTTRIPGKRIILCLDGTWVNSDKGYNPPTLDQPNATLQVPSNVTRLYRSLKKRDQDGTSQVLYYQPGVGSTGGIADSIAGGAFGIGVGENMREAYSFVAANYEPGDEIILVGFSRGAFTARGVAGLISDIGLLNSKGMEVFYPIFKDVQNLRNSHYKDKFPTVPFPNKPKPPHQGKEYRHRLEEGGFTRLYDPDGYRIKVRCVAVWDTVGSLARHTSIHKRISGMHFFSQDLANIPFTCKFYDTTLSNDIEYAFQALALDEDRASFSPALWERPPNVRTDLRQVWFPGAHSNVGGGLPDQEVANISMAWMMDQLASIGVSFESNTIQQIFTDNVRFYYNCGQQSKPRPDSPDRDRLKEWATPSIYDEHRPVRPWALGEIISPDTGLYRLAGKTTRTPGMYHVVTRDTGQATPYFLRDTNEKIHRSVRIRLSLEGLGYNDLGPYKCRALLKKGPWSLRRIRYVSRSTREIINSYGELDEVIEENENSSWGWLYDGPKEDTPPNTLLMEEELGPYENELLRLNKGRPFYRELLGGCGR</sequence>
<organism evidence="2 3">
    <name type="scientific">Penicillium steckii</name>
    <dbReference type="NCBI Taxonomy" id="303698"/>
    <lineage>
        <taxon>Eukaryota</taxon>
        <taxon>Fungi</taxon>
        <taxon>Dikarya</taxon>
        <taxon>Ascomycota</taxon>
        <taxon>Pezizomycotina</taxon>
        <taxon>Eurotiomycetes</taxon>
        <taxon>Eurotiomycetidae</taxon>
        <taxon>Eurotiales</taxon>
        <taxon>Aspergillaceae</taxon>
        <taxon>Penicillium</taxon>
    </lineage>
</organism>
<proteinExistence type="predicted"/>
<evidence type="ECO:0000313" key="3">
    <source>
        <dbReference type="Proteomes" id="UP000191285"/>
    </source>
</evidence>
<comment type="caution">
    <text evidence="2">The sequence shown here is derived from an EMBL/GenBank/DDBJ whole genome shotgun (WGS) entry which is preliminary data.</text>
</comment>
<gene>
    <name evidence="2" type="ORF">PENSTE_c006G09426</name>
</gene>
<dbReference type="GO" id="GO:0017000">
    <property type="term" value="P:antibiotic biosynthetic process"/>
    <property type="evidence" value="ECO:0007669"/>
    <property type="project" value="UniProtKB-ARBA"/>
</dbReference>
<dbReference type="InterPro" id="IPR018712">
    <property type="entry name" value="Tle1-like_cat"/>
</dbReference>
<dbReference type="EMBL" id="MLKD01000006">
    <property type="protein sequence ID" value="OQE25140.1"/>
    <property type="molecule type" value="Genomic_DNA"/>
</dbReference>
<dbReference type="Pfam" id="PF09994">
    <property type="entry name" value="T6SS_Tle1-like_cat"/>
    <property type="match status" value="1"/>
</dbReference>
<dbReference type="GO" id="GO:0072330">
    <property type="term" value="P:monocarboxylic acid biosynthetic process"/>
    <property type="evidence" value="ECO:0007669"/>
    <property type="project" value="UniProtKB-ARBA"/>
</dbReference>
<evidence type="ECO:0000313" key="2">
    <source>
        <dbReference type="EMBL" id="OQE25140.1"/>
    </source>
</evidence>